<keyword evidence="11" id="KW-1185">Reference proteome</keyword>
<organism evidence="10 11">
    <name type="scientific">Hymenoscyphus albidus</name>
    <dbReference type="NCBI Taxonomy" id="595503"/>
    <lineage>
        <taxon>Eukaryota</taxon>
        <taxon>Fungi</taxon>
        <taxon>Dikarya</taxon>
        <taxon>Ascomycota</taxon>
        <taxon>Pezizomycotina</taxon>
        <taxon>Leotiomycetes</taxon>
        <taxon>Helotiales</taxon>
        <taxon>Helotiaceae</taxon>
        <taxon>Hymenoscyphus</taxon>
    </lineage>
</organism>
<dbReference type="Gene3D" id="1.20.1250.20">
    <property type="entry name" value="MFS general substrate transporter like domains"/>
    <property type="match status" value="1"/>
</dbReference>
<dbReference type="Pfam" id="PF00083">
    <property type="entry name" value="Sugar_tr"/>
    <property type="match status" value="1"/>
</dbReference>
<dbReference type="InterPro" id="IPR005828">
    <property type="entry name" value="MFS_sugar_transport-like"/>
</dbReference>
<comment type="similarity">
    <text evidence="2 7">Belongs to the major facilitator superfamily. Sugar transporter (TC 2.A.1.1) family.</text>
</comment>
<feature type="transmembrane region" description="Helical" evidence="8">
    <location>
        <begin position="59"/>
        <end position="88"/>
    </location>
</feature>
<feature type="transmembrane region" description="Helical" evidence="8">
    <location>
        <begin position="468"/>
        <end position="484"/>
    </location>
</feature>
<protein>
    <recommendedName>
        <fullName evidence="9">Major facilitator superfamily (MFS) profile domain-containing protein</fullName>
    </recommendedName>
</protein>
<evidence type="ECO:0000256" key="7">
    <source>
        <dbReference type="RuleBase" id="RU003346"/>
    </source>
</evidence>
<evidence type="ECO:0000256" key="1">
    <source>
        <dbReference type="ARBA" id="ARBA00004141"/>
    </source>
</evidence>
<dbReference type="GO" id="GO:0016020">
    <property type="term" value="C:membrane"/>
    <property type="evidence" value="ECO:0007669"/>
    <property type="project" value="UniProtKB-SubCell"/>
</dbReference>
<comment type="caution">
    <text evidence="10">The sequence shown here is derived from an EMBL/GenBank/DDBJ whole genome shotgun (WGS) entry which is preliminary data.</text>
</comment>
<evidence type="ECO:0000259" key="9">
    <source>
        <dbReference type="PROSITE" id="PS50850"/>
    </source>
</evidence>
<feature type="transmembrane region" description="Helical" evidence="8">
    <location>
        <begin position="424"/>
        <end position="448"/>
    </location>
</feature>
<comment type="subcellular location">
    <subcellularLocation>
        <location evidence="1">Membrane</location>
        <topology evidence="1">Multi-pass membrane protein</topology>
    </subcellularLocation>
</comment>
<gene>
    <name evidence="10" type="ORF">HYALB_00011803</name>
</gene>
<name>A0A9N9LRP8_9HELO</name>
<feature type="transmembrane region" description="Helical" evidence="8">
    <location>
        <begin position="333"/>
        <end position="355"/>
    </location>
</feature>
<proteinExistence type="inferred from homology"/>
<dbReference type="PRINTS" id="PR00171">
    <property type="entry name" value="SUGRTRNSPORT"/>
</dbReference>
<feature type="domain" description="Major facilitator superfamily (MFS) profile" evidence="9">
    <location>
        <begin position="61"/>
        <end position="518"/>
    </location>
</feature>
<dbReference type="InterPro" id="IPR020846">
    <property type="entry name" value="MFS_dom"/>
</dbReference>
<dbReference type="FunFam" id="1.20.1250.20:FF:000078">
    <property type="entry name" value="MFS maltose transporter, putative"/>
    <property type="match status" value="1"/>
</dbReference>
<evidence type="ECO:0000256" key="8">
    <source>
        <dbReference type="SAM" id="Phobius"/>
    </source>
</evidence>
<accession>A0A9N9LRP8</accession>
<evidence type="ECO:0000256" key="3">
    <source>
        <dbReference type="ARBA" id="ARBA00022448"/>
    </source>
</evidence>
<reference evidence="10" key="1">
    <citation type="submission" date="2021-07" db="EMBL/GenBank/DDBJ databases">
        <authorList>
            <person name="Durling M."/>
        </authorList>
    </citation>
    <scope>NUCLEOTIDE SEQUENCE</scope>
</reference>
<feature type="transmembrane region" description="Helical" evidence="8">
    <location>
        <begin position="163"/>
        <end position="185"/>
    </location>
</feature>
<dbReference type="NCBIfam" id="TIGR00879">
    <property type="entry name" value="SP"/>
    <property type="match status" value="1"/>
</dbReference>
<dbReference type="OrthoDB" id="6612291at2759"/>
<evidence type="ECO:0000313" key="11">
    <source>
        <dbReference type="Proteomes" id="UP000701801"/>
    </source>
</evidence>
<dbReference type="SUPFAM" id="SSF103473">
    <property type="entry name" value="MFS general substrate transporter"/>
    <property type="match status" value="1"/>
</dbReference>
<dbReference type="InterPro" id="IPR036259">
    <property type="entry name" value="MFS_trans_sf"/>
</dbReference>
<evidence type="ECO:0000256" key="4">
    <source>
        <dbReference type="ARBA" id="ARBA00022692"/>
    </source>
</evidence>
<dbReference type="GO" id="GO:0005351">
    <property type="term" value="F:carbohydrate:proton symporter activity"/>
    <property type="evidence" value="ECO:0007669"/>
    <property type="project" value="TreeGrafter"/>
</dbReference>
<dbReference type="PANTHER" id="PTHR48022:SF83">
    <property type="entry name" value="MAJOR FACILITATOR SUPERFAMILY (MFS) PROFILE DOMAIN-CONTAINING PROTEIN"/>
    <property type="match status" value="1"/>
</dbReference>
<dbReference type="PANTHER" id="PTHR48022">
    <property type="entry name" value="PLASTIDIC GLUCOSE TRANSPORTER 4"/>
    <property type="match status" value="1"/>
</dbReference>
<keyword evidence="5 8" id="KW-1133">Transmembrane helix</keyword>
<keyword evidence="3 7" id="KW-0813">Transport</keyword>
<feature type="transmembrane region" description="Helical" evidence="8">
    <location>
        <begin position="197"/>
        <end position="216"/>
    </location>
</feature>
<dbReference type="InterPro" id="IPR003663">
    <property type="entry name" value="Sugar/inositol_transpt"/>
</dbReference>
<feature type="transmembrane region" description="Helical" evidence="8">
    <location>
        <begin position="496"/>
        <end position="512"/>
    </location>
</feature>
<evidence type="ECO:0000256" key="6">
    <source>
        <dbReference type="ARBA" id="ARBA00023136"/>
    </source>
</evidence>
<dbReference type="PROSITE" id="PS00217">
    <property type="entry name" value="SUGAR_TRANSPORT_2"/>
    <property type="match status" value="1"/>
</dbReference>
<keyword evidence="4 8" id="KW-0812">Transmembrane</keyword>
<evidence type="ECO:0000313" key="10">
    <source>
        <dbReference type="EMBL" id="CAG8978222.1"/>
    </source>
</evidence>
<evidence type="ECO:0000256" key="2">
    <source>
        <dbReference type="ARBA" id="ARBA00010992"/>
    </source>
</evidence>
<dbReference type="PROSITE" id="PS50850">
    <property type="entry name" value="MFS"/>
    <property type="match status" value="1"/>
</dbReference>
<dbReference type="EMBL" id="CAJVRM010000246">
    <property type="protein sequence ID" value="CAG8978222.1"/>
    <property type="molecule type" value="Genomic_DNA"/>
</dbReference>
<feature type="transmembrane region" description="Helical" evidence="8">
    <location>
        <begin position="252"/>
        <end position="273"/>
    </location>
</feature>
<dbReference type="AlphaFoldDB" id="A0A9N9LRP8"/>
<keyword evidence="6 8" id="KW-0472">Membrane</keyword>
<feature type="transmembrane region" description="Helical" evidence="8">
    <location>
        <begin position="108"/>
        <end position="127"/>
    </location>
</feature>
<dbReference type="InterPro" id="IPR050360">
    <property type="entry name" value="MFS_Sugar_Transporters"/>
</dbReference>
<feature type="transmembrane region" description="Helical" evidence="8">
    <location>
        <begin position="139"/>
        <end position="157"/>
    </location>
</feature>
<evidence type="ECO:0000256" key="5">
    <source>
        <dbReference type="ARBA" id="ARBA00022989"/>
    </source>
</evidence>
<dbReference type="Proteomes" id="UP000701801">
    <property type="component" value="Unassembled WGS sequence"/>
</dbReference>
<feature type="transmembrane region" description="Helical" evidence="8">
    <location>
        <begin position="367"/>
        <end position="388"/>
    </location>
</feature>
<dbReference type="InterPro" id="IPR005829">
    <property type="entry name" value="Sugar_transporter_CS"/>
</dbReference>
<sequence length="569" mass="62981">MEKAKNDALGNDDAVEYIEDLKDNNGAMDYKELTRAREANEAEKKSEGWQAFKDGRKAIFWSAIISLTIVMEGYDIGLIGSFFAYPAFVEKFGTKYPGIAQKEVSAPWQSGLGNAGGAGVVIGGFLNGFLSTRYGYKKVILGALFFLNWFIFIPFFAESKPVLVVGQVLCGLTWGVFATTGPAYASEVCPLALRGYLTTYINLCWATGQLIAAGALKGLLSLRNEWGYRIAYASTTPNSLSTQANFQQGLQWVWPVPLMCFIAFAPESPWWLLKHDRAEDAWKALAQLDEKDAHERQKTIAQMRHTLMTEEAAEFGTSYFDLFKGVDLRRTEIVCVVFAGQVLSGSSFAYGPTYFFQQAGIDTSKSYGIALGGTGLSFVGTIISWYLLTHFGRRTLYFFGMAGDALCLLLIAVVASSTSSGAKWAQVAFCLLWLFIYSMTLGPICYAIISETSSIRLRAKSICFSRNVYNIVQISANVAQPYLLNPTELNFKGKTGYVWFSTACVMLVWIYFRLPECKGRTYEELDDLFIRGVSARNFASTKVDVYAKHFKAGALLSGDDTVEMASKES</sequence>
<feature type="transmembrane region" description="Helical" evidence="8">
    <location>
        <begin position="395"/>
        <end position="418"/>
    </location>
</feature>